<protein>
    <submittedName>
        <fullName evidence="1">Uncharacterized protein</fullName>
    </submittedName>
</protein>
<evidence type="ECO:0000313" key="1">
    <source>
        <dbReference type="EnsemblMetazoa" id="GPPI040392-PA"/>
    </source>
</evidence>
<accession>A0A1B0BTW2</accession>
<dbReference type="Proteomes" id="UP000092460">
    <property type="component" value="Unassembled WGS sequence"/>
</dbReference>
<dbReference type="AlphaFoldDB" id="A0A1B0BTW2"/>
<sequence>MLLVLNGGVMADCGVTEINVKNCSVLAPASKVLKKHFALRKEEVIRRCVVAVVVQQYDVCLETQLNNKKVTLSILLRLHFGEKHTSLQLWISSHPDLGVS</sequence>
<dbReference type="EMBL" id="JXJN01020392">
    <property type="status" value="NOT_ANNOTATED_CDS"/>
    <property type="molecule type" value="Genomic_DNA"/>
</dbReference>
<reference evidence="2" key="1">
    <citation type="submission" date="2015-01" db="EMBL/GenBank/DDBJ databases">
        <authorList>
            <person name="Aksoy S."/>
            <person name="Warren W."/>
            <person name="Wilson R.K."/>
        </authorList>
    </citation>
    <scope>NUCLEOTIDE SEQUENCE [LARGE SCALE GENOMIC DNA]</scope>
    <source>
        <strain evidence="2">IAEA</strain>
    </source>
</reference>
<name>A0A1B0BTW2_9MUSC</name>
<evidence type="ECO:0000313" key="2">
    <source>
        <dbReference type="Proteomes" id="UP000092460"/>
    </source>
</evidence>
<proteinExistence type="predicted"/>
<reference evidence="1" key="2">
    <citation type="submission" date="2020-05" db="UniProtKB">
        <authorList>
            <consortium name="EnsemblMetazoa"/>
        </authorList>
    </citation>
    <scope>IDENTIFICATION</scope>
    <source>
        <strain evidence="1">IAEA</strain>
    </source>
</reference>
<organism evidence="1 2">
    <name type="scientific">Glossina palpalis gambiensis</name>
    <dbReference type="NCBI Taxonomy" id="67801"/>
    <lineage>
        <taxon>Eukaryota</taxon>
        <taxon>Metazoa</taxon>
        <taxon>Ecdysozoa</taxon>
        <taxon>Arthropoda</taxon>
        <taxon>Hexapoda</taxon>
        <taxon>Insecta</taxon>
        <taxon>Pterygota</taxon>
        <taxon>Neoptera</taxon>
        <taxon>Endopterygota</taxon>
        <taxon>Diptera</taxon>
        <taxon>Brachycera</taxon>
        <taxon>Muscomorpha</taxon>
        <taxon>Hippoboscoidea</taxon>
        <taxon>Glossinidae</taxon>
        <taxon>Glossina</taxon>
    </lineage>
</organism>
<keyword evidence="2" id="KW-1185">Reference proteome</keyword>
<dbReference type="VEuPathDB" id="VectorBase:GPPI040392"/>
<dbReference type="EnsemblMetazoa" id="GPPI040392-RA">
    <property type="protein sequence ID" value="GPPI040392-PA"/>
    <property type="gene ID" value="GPPI040392"/>
</dbReference>